<reference evidence="1 2" key="1">
    <citation type="submission" date="2019-05" db="EMBL/GenBank/DDBJ databases">
        <title>Algicella ahnfeltiae gen. nov., sp. nov., a novel marine bacterium of the family Flavobacteriaceae isolated from a red alga.</title>
        <authorList>
            <person name="Nedashkovskaya O.I."/>
            <person name="Kukhlevskiy A.D."/>
            <person name="Kim S.-G."/>
            <person name="Zhukova N.V."/>
            <person name="Mikhailov V.V."/>
        </authorList>
    </citation>
    <scope>NUCLEOTIDE SEQUENCE [LARGE SCALE GENOMIC DNA]</scope>
    <source>
        <strain evidence="1 2">10Alg115</strain>
    </source>
</reference>
<gene>
    <name evidence="1" type="ORF">FF125_02285</name>
</gene>
<sequence>MKKRIENISSLIEVWFKEKIVFACALLPFGTVGEATRTLHTFANRISLRTDQNLQKSAFFTKRFHHSFEQKNGKIYEN</sequence>
<dbReference type="AlphaFoldDB" id="A0A5B7TPH8"/>
<dbReference type="RefSeq" id="WP_138948263.1">
    <property type="nucleotide sequence ID" value="NZ_CP040749.1"/>
</dbReference>
<keyword evidence="2" id="KW-1185">Reference proteome</keyword>
<dbReference type="KEGG" id="fbe:FF125_02285"/>
<dbReference type="OrthoDB" id="9952407at2"/>
<dbReference type="EMBL" id="CP040749">
    <property type="protein sequence ID" value="QCX37321.1"/>
    <property type="molecule type" value="Genomic_DNA"/>
</dbReference>
<organism evidence="1 2">
    <name type="scientific">Aureibaculum algae</name>
    <dbReference type="NCBI Taxonomy" id="2584122"/>
    <lineage>
        <taxon>Bacteria</taxon>
        <taxon>Pseudomonadati</taxon>
        <taxon>Bacteroidota</taxon>
        <taxon>Flavobacteriia</taxon>
        <taxon>Flavobacteriales</taxon>
        <taxon>Flavobacteriaceae</taxon>
        <taxon>Aureibaculum</taxon>
    </lineage>
</organism>
<proteinExistence type="predicted"/>
<accession>A0A5B7TPH8</accession>
<evidence type="ECO:0000313" key="2">
    <source>
        <dbReference type="Proteomes" id="UP000306229"/>
    </source>
</evidence>
<dbReference type="Proteomes" id="UP000306229">
    <property type="component" value="Chromosome"/>
</dbReference>
<name>A0A5B7TPH8_9FLAO</name>
<protein>
    <submittedName>
        <fullName evidence="1">Uncharacterized protein</fullName>
    </submittedName>
</protein>
<evidence type="ECO:0000313" key="1">
    <source>
        <dbReference type="EMBL" id="QCX37321.1"/>
    </source>
</evidence>